<dbReference type="Pfam" id="PF04430">
    <property type="entry name" value="DUF498"/>
    <property type="match status" value="1"/>
</dbReference>
<dbReference type="InterPro" id="IPR036748">
    <property type="entry name" value="MTH938-like_sf"/>
</dbReference>
<accession>A0ABS8D6N8</accession>
<dbReference type="SUPFAM" id="SSF64076">
    <property type="entry name" value="MTH938-like"/>
    <property type="match status" value="1"/>
</dbReference>
<dbReference type="RefSeq" id="WP_227180582.1">
    <property type="nucleotide sequence ID" value="NZ_JAJBZT010000004.1"/>
</dbReference>
<sequence>MKLHQQVDAGTQFKQYKDGAVQIGENWYSGVLIVTVDDVDQTWSATSFDSLTSADFEYLLKFKPEVVLLGTGPSFRFLNPALTLPLASQGVGVEAMDTGAMCRTFNILSGEGRKVVAAILP</sequence>
<dbReference type="Proteomes" id="UP001165395">
    <property type="component" value="Unassembled WGS sequence"/>
</dbReference>
<dbReference type="EMBL" id="JAJBZT010000004">
    <property type="protein sequence ID" value="MCB6183812.1"/>
    <property type="molecule type" value="Genomic_DNA"/>
</dbReference>
<evidence type="ECO:0000313" key="2">
    <source>
        <dbReference type="Proteomes" id="UP001165395"/>
    </source>
</evidence>
<dbReference type="PANTHER" id="PTHR21192">
    <property type="entry name" value="NUCLEAR PROTEIN E3-3"/>
    <property type="match status" value="1"/>
</dbReference>
<gene>
    <name evidence="1" type="ORF">LIN78_09665</name>
</gene>
<organism evidence="1 2">
    <name type="scientific">Leeia speluncae</name>
    <dbReference type="NCBI Taxonomy" id="2884804"/>
    <lineage>
        <taxon>Bacteria</taxon>
        <taxon>Pseudomonadati</taxon>
        <taxon>Pseudomonadota</taxon>
        <taxon>Betaproteobacteria</taxon>
        <taxon>Neisseriales</taxon>
        <taxon>Leeiaceae</taxon>
        <taxon>Leeia</taxon>
    </lineage>
</organism>
<reference evidence="1" key="1">
    <citation type="submission" date="2021-10" db="EMBL/GenBank/DDBJ databases">
        <title>The complete genome sequence of Leeia sp. TBRC 13508.</title>
        <authorList>
            <person name="Charoenyingcharoen P."/>
            <person name="Yukphan P."/>
        </authorList>
    </citation>
    <scope>NUCLEOTIDE SEQUENCE</scope>
    <source>
        <strain evidence="1">TBRC 13508</strain>
    </source>
</reference>
<name>A0ABS8D6N8_9NEIS</name>
<keyword evidence="2" id="KW-1185">Reference proteome</keyword>
<comment type="caution">
    <text evidence="1">The sequence shown here is derived from an EMBL/GenBank/DDBJ whole genome shotgun (WGS) entry which is preliminary data.</text>
</comment>
<dbReference type="PANTHER" id="PTHR21192:SF2">
    <property type="entry name" value="NADH DEHYDROGENASE [UBIQUINONE] 1 ALPHA SUBCOMPLEX ASSEMBLY FACTOR 3"/>
    <property type="match status" value="1"/>
</dbReference>
<dbReference type="Gene3D" id="3.40.1230.10">
    <property type="entry name" value="MTH938-like"/>
    <property type="match status" value="1"/>
</dbReference>
<evidence type="ECO:0000313" key="1">
    <source>
        <dbReference type="EMBL" id="MCB6183812.1"/>
    </source>
</evidence>
<proteinExistence type="predicted"/>
<dbReference type="CDD" id="cd05560">
    <property type="entry name" value="Xcc1710_like"/>
    <property type="match status" value="1"/>
</dbReference>
<dbReference type="InterPro" id="IPR007523">
    <property type="entry name" value="NDUFAF3/AAMDC"/>
</dbReference>
<protein>
    <submittedName>
        <fullName evidence="1">Mth938-like domain-containing protein</fullName>
    </submittedName>
</protein>